<dbReference type="SMART" id="SM00710">
    <property type="entry name" value="PbH1"/>
    <property type="match status" value="6"/>
</dbReference>
<accession>A0A380TGF7</accession>
<dbReference type="AlphaFoldDB" id="A0A380TGF7"/>
<dbReference type="InterPro" id="IPR006626">
    <property type="entry name" value="PbH1"/>
</dbReference>
<dbReference type="SUPFAM" id="SSF51126">
    <property type="entry name" value="Pectin lyase-like"/>
    <property type="match status" value="1"/>
</dbReference>
<evidence type="ECO:0000256" key="1">
    <source>
        <dbReference type="SAM" id="MobiDB-lite"/>
    </source>
</evidence>
<sequence>MILSPVIGSGSTSSKIRASGTTTERSLADRFAEVFNILDFGAQPNDPAFDNRTSIQAALDAAFQKGGGVVEIPDGTFWLSGTGNAVDGCVRIRSNTTLRGAGMGLSRLKLVNGHNTNLTGVLRTPSGEQHKKIQIIDVTLDANGPGQTSGTQMAFFCGTTPNDPPTTRCEDIRLVRVEATGGKGSSGYGFDPHENVLRLAFINCVAHDNELDGFVIDGCREVVIDGCWSWANGRHGYNFVTWSENNVLTASHAVQNTGSGVMVQNGAKHTIISNSDVRGNAEEGINIRGDATYGHNSHISVVGCQINGNGRRGIRIAGASYNYIAMNRLIDNSQEANNGYDDIQLTSNDTAAAQYNDLLFNTCYSTATNRSRYNIREEPSGGGDNNYFFGNRSSGCVNGTPQSVNGTDTIIFGVREPDFFFGRAASNRFFLENSGRLRWGAANEGTTVGAAGAAAAPPAKPQIYLEVEDSAQNRLLVPAYLKA</sequence>
<dbReference type="InterPro" id="IPR012334">
    <property type="entry name" value="Pectin_lyas_fold"/>
</dbReference>
<dbReference type="InterPro" id="IPR039448">
    <property type="entry name" value="Beta_helix"/>
</dbReference>
<dbReference type="Pfam" id="PF13229">
    <property type="entry name" value="Beta_helix"/>
    <property type="match status" value="1"/>
</dbReference>
<proteinExistence type="predicted"/>
<gene>
    <name evidence="3" type="ORF">DF3PB_3750004</name>
</gene>
<feature type="region of interest" description="Disordered" evidence="1">
    <location>
        <begin position="1"/>
        <end position="22"/>
    </location>
</feature>
<evidence type="ECO:0000259" key="2">
    <source>
        <dbReference type="Pfam" id="PF13229"/>
    </source>
</evidence>
<feature type="domain" description="Right handed beta helix" evidence="2">
    <location>
        <begin position="188"/>
        <end position="292"/>
    </location>
</feature>
<feature type="compositionally biased region" description="Polar residues" evidence="1">
    <location>
        <begin position="9"/>
        <end position="22"/>
    </location>
</feature>
<dbReference type="Gene3D" id="2.160.20.10">
    <property type="entry name" value="Single-stranded right-handed beta-helix, Pectin lyase-like"/>
    <property type="match status" value="1"/>
</dbReference>
<dbReference type="SMR" id="A0A380TGF7"/>
<name>A0A380TGF7_9ZZZZ</name>
<organism evidence="3">
    <name type="scientific">metagenome</name>
    <dbReference type="NCBI Taxonomy" id="256318"/>
    <lineage>
        <taxon>unclassified sequences</taxon>
        <taxon>metagenomes</taxon>
    </lineage>
</organism>
<dbReference type="EMBL" id="UIDG01000307">
    <property type="protein sequence ID" value="SUS07087.1"/>
    <property type="molecule type" value="Genomic_DNA"/>
</dbReference>
<protein>
    <recommendedName>
        <fullName evidence="2">Right handed beta helix domain-containing protein</fullName>
    </recommendedName>
</protein>
<reference evidence="3" key="1">
    <citation type="submission" date="2018-07" db="EMBL/GenBank/DDBJ databases">
        <authorList>
            <person name="Quirk P.G."/>
            <person name="Krulwich T.A."/>
        </authorList>
    </citation>
    <scope>NUCLEOTIDE SEQUENCE</scope>
</reference>
<evidence type="ECO:0000313" key="3">
    <source>
        <dbReference type="EMBL" id="SUS07087.1"/>
    </source>
</evidence>
<dbReference type="InterPro" id="IPR011050">
    <property type="entry name" value="Pectin_lyase_fold/virulence"/>
</dbReference>